<organism evidence="1 2">
    <name type="scientific">Choristoneura fumiferana</name>
    <name type="common">Spruce budworm moth</name>
    <name type="synonym">Archips fumiferana</name>
    <dbReference type="NCBI Taxonomy" id="7141"/>
    <lineage>
        <taxon>Eukaryota</taxon>
        <taxon>Metazoa</taxon>
        <taxon>Ecdysozoa</taxon>
        <taxon>Arthropoda</taxon>
        <taxon>Hexapoda</taxon>
        <taxon>Insecta</taxon>
        <taxon>Pterygota</taxon>
        <taxon>Neoptera</taxon>
        <taxon>Endopterygota</taxon>
        <taxon>Lepidoptera</taxon>
        <taxon>Glossata</taxon>
        <taxon>Ditrysia</taxon>
        <taxon>Tortricoidea</taxon>
        <taxon>Tortricidae</taxon>
        <taxon>Tortricinae</taxon>
        <taxon>Choristoneura</taxon>
    </lineage>
</organism>
<dbReference type="EMBL" id="CM046127">
    <property type="protein sequence ID" value="KAI8441309.1"/>
    <property type="molecule type" value="Genomic_DNA"/>
</dbReference>
<protein>
    <submittedName>
        <fullName evidence="1">Uncharacterized protein</fullName>
    </submittedName>
</protein>
<accession>A0ACC0KY91</accession>
<proteinExistence type="predicted"/>
<sequence>MFTYEIAPVFILMENGILLSCNAMSAEYLFMTDKIYDPRFDTGDKRLMDRLMELSEYMVRRIREQPDRFYLIMEPELVNVSFWYLPRQLRGVCQVEG</sequence>
<keyword evidence="2" id="KW-1185">Reference proteome</keyword>
<name>A0ACC0KY91_CHOFU</name>
<evidence type="ECO:0000313" key="1">
    <source>
        <dbReference type="EMBL" id="KAI8441309.1"/>
    </source>
</evidence>
<gene>
    <name evidence="1" type="ORF">MSG28_014932</name>
</gene>
<dbReference type="Proteomes" id="UP001064048">
    <property type="component" value="Chromosome 27"/>
</dbReference>
<reference evidence="1 2" key="1">
    <citation type="journal article" date="2022" name="Genome Biol. Evol.">
        <title>The Spruce Budworm Genome: Reconstructing the Evolutionary History of Antifreeze Proteins.</title>
        <authorList>
            <person name="Beliveau C."/>
            <person name="Gagne P."/>
            <person name="Picq S."/>
            <person name="Vernygora O."/>
            <person name="Keeling C.I."/>
            <person name="Pinkney K."/>
            <person name="Doucet D."/>
            <person name="Wen F."/>
            <person name="Johnston J.S."/>
            <person name="Maaroufi H."/>
            <person name="Boyle B."/>
            <person name="Laroche J."/>
            <person name="Dewar K."/>
            <person name="Juretic N."/>
            <person name="Blackburn G."/>
            <person name="Nisole A."/>
            <person name="Brunet B."/>
            <person name="Brandao M."/>
            <person name="Lumley L."/>
            <person name="Duan J."/>
            <person name="Quan G."/>
            <person name="Lucarotti C.J."/>
            <person name="Roe A.D."/>
            <person name="Sperling F.A.H."/>
            <person name="Levesque R.C."/>
            <person name="Cusson M."/>
        </authorList>
    </citation>
    <scope>NUCLEOTIDE SEQUENCE [LARGE SCALE GENOMIC DNA]</scope>
    <source>
        <strain evidence="1">Glfc:IPQL:Cfum</strain>
    </source>
</reference>
<evidence type="ECO:0000313" key="2">
    <source>
        <dbReference type="Proteomes" id="UP001064048"/>
    </source>
</evidence>
<comment type="caution">
    <text evidence="1">The sequence shown here is derived from an EMBL/GenBank/DDBJ whole genome shotgun (WGS) entry which is preliminary data.</text>
</comment>